<dbReference type="Proteomes" id="UP000199663">
    <property type="component" value="Unassembled WGS sequence"/>
</dbReference>
<organism evidence="2 3">
    <name type="scientific">Rhodonellum ikkaensis</name>
    <dbReference type="NCBI Taxonomy" id="336829"/>
    <lineage>
        <taxon>Bacteria</taxon>
        <taxon>Pseudomonadati</taxon>
        <taxon>Bacteroidota</taxon>
        <taxon>Cytophagia</taxon>
        <taxon>Cytophagales</taxon>
        <taxon>Cytophagaceae</taxon>
        <taxon>Rhodonellum</taxon>
    </lineage>
</organism>
<dbReference type="PANTHER" id="PTHR18964:SF149">
    <property type="entry name" value="BIFUNCTIONAL UDP-N-ACETYLGLUCOSAMINE 2-EPIMERASE_N-ACETYLMANNOSAMINE KINASE"/>
    <property type="match status" value="1"/>
</dbReference>
<dbReference type="Gene3D" id="3.30.420.40">
    <property type="match status" value="2"/>
</dbReference>
<evidence type="ECO:0000313" key="3">
    <source>
        <dbReference type="Proteomes" id="UP000199663"/>
    </source>
</evidence>
<dbReference type="InterPro" id="IPR043129">
    <property type="entry name" value="ATPase_NBD"/>
</dbReference>
<dbReference type="PANTHER" id="PTHR18964">
    <property type="entry name" value="ROK (REPRESSOR, ORF, KINASE) FAMILY"/>
    <property type="match status" value="1"/>
</dbReference>
<sequence length="223" mass="24756">MKLLVIDIGGTNVKVKANNEDERRKIPSGDFMTPEKMVAAVLENTQDWEFEAISIGYPGVIKKGKIMTEPKNLGEGWTSFDFDAAFGKPVRIINDAAMQALGSYEEGVLLFLGLGTGLGSAIVFDGTVLPLELAHLPYRKGTYEDYIGLRGLERMEQEKWQEHVLSIIKKFSAAFLPEDIVIGGGNSKLLTKIPKGCRLGNNKLAFEGGFRLWENTFRKKEVQ</sequence>
<dbReference type="InterPro" id="IPR000600">
    <property type="entry name" value="ROK"/>
</dbReference>
<evidence type="ECO:0000256" key="1">
    <source>
        <dbReference type="ARBA" id="ARBA00006479"/>
    </source>
</evidence>
<gene>
    <name evidence="2" type="ORF">SAMN05444412_10887</name>
</gene>
<proteinExistence type="inferred from homology"/>
<dbReference type="Pfam" id="PF00480">
    <property type="entry name" value="ROK"/>
    <property type="match status" value="1"/>
</dbReference>
<name>A0A1H3RFE0_9BACT</name>
<comment type="caution">
    <text evidence="2">The sequence shown here is derived from an EMBL/GenBank/DDBJ whole genome shotgun (WGS) entry which is preliminary data.</text>
</comment>
<dbReference type="SUPFAM" id="SSF53067">
    <property type="entry name" value="Actin-like ATPase domain"/>
    <property type="match status" value="1"/>
</dbReference>
<comment type="similarity">
    <text evidence="1">Belongs to the ROK (NagC/XylR) family.</text>
</comment>
<protein>
    <submittedName>
        <fullName evidence="2">Polyphosphate glucokinase</fullName>
    </submittedName>
</protein>
<dbReference type="EMBL" id="FNQC01000008">
    <property type="protein sequence ID" value="SDZ24407.1"/>
    <property type="molecule type" value="Genomic_DNA"/>
</dbReference>
<keyword evidence="3" id="KW-1185">Reference proteome</keyword>
<reference evidence="2 3" key="1">
    <citation type="submission" date="2016-10" db="EMBL/GenBank/DDBJ databases">
        <authorList>
            <person name="Varghese N."/>
            <person name="Submissions S."/>
        </authorList>
    </citation>
    <scope>NUCLEOTIDE SEQUENCE [LARGE SCALE GENOMIC DNA]</scope>
    <source>
        <strain evidence="2 3">DSM 17997</strain>
    </source>
</reference>
<dbReference type="RefSeq" id="WP_019598203.1">
    <property type="nucleotide sequence ID" value="NZ_FNQC01000008.1"/>
</dbReference>
<accession>A0A1H3RFE0</accession>
<evidence type="ECO:0000313" key="2">
    <source>
        <dbReference type="EMBL" id="SDZ24407.1"/>
    </source>
</evidence>